<dbReference type="RefSeq" id="WP_104527845.1">
    <property type="nucleotide sequence ID" value="NZ_POQT01000008.1"/>
</dbReference>
<dbReference type="SUPFAM" id="SSF56752">
    <property type="entry name" value="D-aminoacid aminotransferase-like PLP-dependent enzymes"/>
    <property type="match status" value="1"/>
</dbReference>
<evidence type="ECO:0000313" key="3">
    <source>
        <dbReference type="EMBL" id="RZU31079.1"/>
    </source>
</evidence>
<dbReference type="OrthoDB" id="3518032at2"/>
<feature type="compositionally biased region" description="Pro residues" evidence="1">
    <location>
        <begin position="1"/>
        <end position="13"/>
    </location>
</feature>
<dbReference type="SUPFAM" id="SSF56322">
    <property type="entry name" value="ADC synthase"/>
    <property type="match status" value="1"/>
</dbReference>
<dbReference type="PANTHER" id="PTHR11236">
    <property type="entry name" value="AMINOBENZOATE/ANTHRANILATE SYNTHASE"/>
    <property type="match status" value="1"/>
</dbReference>
<evidence type="ECO:0000313" key="4">
    <source>
        <dbReference type="Proteomes" id="UP000292507"/>
    </source>
</evidence>
<dbReference type="InterPro" id="IPR015890">
    <property type="entry name" value="Chorismate_C"/>
</dbReference>
<gene>
    <name evidence="3" type="ORF">BKA19_0726</name>
</gene>
<dbReference type="GO" id="GO:0046820">
    <property type="term" value="F:4-amino-4-deoxychorismate synthase activity"/>
    <property type="evidence" value="ECO:0007669"/>
    <property type="project" value="TreeGrafter"/>
</dbReference>
<proteinExistence type="predicted"/>
<dbReference type="PRINTS" id="PR00095">
    <property type="entry name" value="ANTSNTHASEI"/>
</dbReference>
<feature type="region of interest" description="Disordered" evidence="1">
    <location>
        <begin position="1"/>
        <end position="41"/>
    </location>
</feature>
<dbReference type="Gene3D" id="3.20.10.10">
    <property type="entry name" value="D-amino Acid Aminotransferase, subunit A, domain 2"/>
    <property type="match status" value="1"/>
</dbReference>
<feature type="region of interest" description="Disordered" evidence="1">
    <location>
        <begin position="217"/>
        <end position="240"/>
    </location>
</feature>
<keyword evidence="4" id="KW-1185">Reference proteome</keyword>
<evidence type="ECO:0000259" key="2">
    <source>
        <dbReference type="Pfam" id="PF00425"/>
    </source>
</evidence>
<dbReference type="Gene3D" id="3.30.470.10">
    <property type="match status" value="1"/>
</dbReference>
<dbReference type="Proteomes" id="UP000292507">
    <property type="component" value="Unassembled WGS sequence"/>
</dbReference>
<dbReference type="InterPro" id="IPR043132">
    <property type="entry name" value="BCAT-like_C"/>
</dbReference>
<dbReference type="InterPro" id="IPR005801">
    <property type="entry name" value="ADC_synthase"/>
</dbReference>
<keyword evidence="3" id="KW-0456">Lyase</keyword>
<dbReference type="InterPro" id="IPR036038">
    <property type="entry name" value="Aminotransferase-like"/>
</dbReference>
<dbReference type="GO" id="GO:0009396">
    <property type="term" value="P:folic acid-containing compound biosynthetic process"/>
    <property type="evidence" value="ECO:0007669"/>
    <property type="project" value="InterPro"/>
</dbReference>
<dbReference type="InterPro" id="IPR043131">
    <property type="entry name" value="BCAT-like_N"/>
</dbReference>
<feature type="compositionally biased region" description="Basic and acidic residues" evidence="1">
    <location>
        <begin position="226"/>
        <end position="240"/>
    </location>
</feature>
<organism evidence="3 4">
    <name type="scientific">Blastococcus saxobsidens</name>
    <dbReference type="NCBI Taxonomy" id="138336"/>
    <lineage>
        <taxon>Bacteria</taxon>
        <taxon>Bacillati</taxon>
        <taxon>Actinomycetota</taxon>
        <taxon>Actinomycetes</taxon>
        <taxon>Geodermatophilales</taxon>
        <taxon>Geodermatophilaceae</taxon>
        <taxon>Blastococcus</taxon>
    </lineage>
</organism>
<feature type="compositionally biased region" description="Low complexity" evidence="1">
    <location>
        <begin position="14"/>
        <end position="28"/>
    </location>
</feature>
<dbReference type="GO" id="GO:0016829">
    <property type="term" value="F:lyase activity"/>
    <property type="evidence" value="ECO:0007669"/>
    <property type="project" value="UniProtKB-KW"/>
</dbReference>
<dbReference type="Gene3D" id="3.60.120.10">
    <property type="entry name" value="Anthranilate synthase"/>
    <property type="match status" value="1"/>
</dbReference>
<name>A0A4Q7Y5C3_9ACTN</name>
<accession>A0A4Q7Y5C3</accession>
<dbReference type="NCBIfam" id="TIGR00553">
    <property type="entry name" value="pabB"/>
    <property type="match status" value="1"/>
</dbReference>
<dbReference type="GO" id="GO:0000162">
    <property type="term" value="P:L-tryptophan biosynthetic process"/>
    <property type="evidence" value="ECO:0007669"/>
    <property type="project" value="TreeGrafter"/>
</dbReference>
<evidence type="ECO:0000256" key="1">
    <source>
        <dbReference type="SAM" id="MobiDB-lite"/>
    </source>
</evidence>
<dbReference type="InterPro" id="IPR019999">
    <property type="entry name" value="Anth_synth_I-like"/>
</dbReference>
<sequence>MDPSPAAPGPASPRVPGAAEPPAGGPWARFDDLRTGSALLCPPPDRVLTTTRSDEVADVLRELHDATEAGAWAFGYVSYEAASGLDAGLPGGHRAGEPPLIWFGLCAEPAPVPPVGPPAGPPVPAAAWRPDWSDDQHARAVTTVREHIAAGETYQCNLTDRLRCPDAGDPEELYARLALAQRGAHNAYLDLGRFAVASASPELFFEWVGSRVRTRPMKGTAARGRTTAEDREQSRRLRASSKEQAENLMIVDLLRNDLGRIAEVGSVTVDELFALERYPTVWQMTSQVSARLRPGTGLAEIFRALFPCGSVTGAPKQRTMQLIDELEPTPRGLYCGAIGLVAPPTAPFRARFSVAIRTAVVDRSTGAGVYGAGGGITWGSDPARERAELHAKAAVLGHPATDHQLLETLAFVPGEGLRNLDRHLTRMADSADWSGFRFERDAVLGSLRSAVAGLGEPARVRALLFRDGRVEVGTGPLPEPLDRPVRLAVDDEPVDATSPWLQHKTTRRDVYRSRALRHPEADDVVLVNQRGELTETTIASLAVRLGGRWWTPPTDVGCLPGVERGRLLELGRLHERVLTVADLRAAEELAVVSSLRGWRSARLLPAGPGADADRPLARPPDAGAPVRHRSSAGTGGSAPSPTP</sequence>
<dbReference type="Pfam" id="PF00425">
    <property type="entry name" value="Chorismate_bind"/>
    <property type="match status" value="1"/>
</dbReference>
<feature type="domain" description="Chorismate-utilising enzyme C-terminal" evidence="2">
    <location>
        <begin position="134"/>
        <end position="392"/>
    </location>
</feature>
<dbReference type="PANTHER" id="PTHR11236:SF50">
    <property type="entry name" value="AMINODEOXYCHORISMATE SYNTHASE COMPONENT 1"/>
    <property type="match status" value="1"/>
</dbReference>
<dbReference type="Pfam" id="PF01063">
    <property type="entry name" value="Aminotran_4"/>
    <property type="match status" value="1"/>
</dbReference>
<reference evidence="3 4" key="1">
    <citation type="submission" date="2019-02" db="EMBL/GenBank/DDBJ databases">
        <title>Sequencing the genomes of 1000 actinobacteria strains.</title>
        <authorList>
            <person name="Klenk H.-P."/>
        </authorList>
    </citation>
    <scope>NUCLEOTIDE SEQUENCE [LARGE SCALE GENOMIC DNA]</scope>
    <source>
        <strain evidence="3 4">DSM 44509</strain>
    </source>
</reference>
<dbReference type="AlphaFoldDB" id="A0A4Q7Y5C3"/>
<comment type="caution">
    <text evidence="3">The sequence shown here is derived from an EMBL/GenBank/DDBJ whole genome shotgun (WGS) entry which is preliminary data.</text>
</comment>
<feature type="region of interest" description="Disordered" evidence="1">
    <location>
        <begin position="606"/>
        <end position="643"/>
    </location>
</feature>
<dbReference type="EMBL" id="SHKV01000001">
    <property type="protein sequence ID" value="RZU31079.1"/>
    <property type="molecule type" value="Genomic_DNA"/>
</dbReference>
<protein>
    <submittedName>
        <fullName evidence="3">Para-aminobenzoate synthetase/4-amino-4-deoxychorismate lyase</fullName>
    </submittedName>
</protein>
<dbReference type="InterPro" id="IPR001544">
    <property type="entry name" value="Aminotrans_IV"/>
</dbReference>
<dbReference type="InterPro" id="IPR005802">
    <property type="entry name" value="ADC_synth_comp_1"/>
</dbReference>